<organism evidence="3 4">
    <name type="scientific">Algoriphagus antarcticus</name>
    <dbReference type="NCBI Taxonomy" id="238540"/>
    <lineage>
        <taxon>Bacteria</taxon>
        <taxon>Pseudomonadati</taxon>
        <taxon>Bacteroidota</taxon>
        <taxon>Cytophagia</taxon>
        <taxon>Cytophagales</taxon>
        <taxon>Cyclobacteriaceae</taxon>
        <taxon>Algoriphagus</taxon>
    </lineage>
</organism>
<feature type="transmembrane region" description="Helical" evidence="1">
    <location>
        <begin position="6"/>
        <end position="27"/>
    </location>
</feature>
<evidence type="ECO:0000256" key="1">
    <source>
        <dbReference type="SAM" id="Phobius"/>
    </source>
</evidence>
<dbReference type="SUPFAM" id="SSF55729">
    <property type="entry name" value="Acyl-CoA N-acyltransferases (Nat)"/>
    <property type="match status" value="1"/>
</dbReference>
<keyword evidence="1" id="KW-1133">Transmembrane helix</keyword>
<keyword evidence="4" id="KW-1185">Reference proteome</keyword>
<protein>
    <submittedName>
        <fullName evidence="3">Ribosomal protein S18 acetylase RimI-like enzyme</fullName>
    </submittedName>
</protein>
<accession>A0A3E0DIV8</accession>
<dbReference type="GO" id="GO:0005840">
    <property type="term" value="C:ribosome"/>
    <property type="evidence" value="ECO:0007669"/>
    <property type="project" value="UniProtKB-KW"/>
</dbReference>
<proteinExistence type="predicted"/>
<keyword evidence="3" id="KW-0689">Ribosomal protein</keyword>
<name>A0A3E0DIV8_9BACT</name>
<dbReference type="AlphaFoldDB" id="A0A3E0DIV8"/>
<dbReference type="EMBL" id="QUNF01000027">
    <property type="protein sequence ID" value="REG81370.1"/>
    <property type="molecule type" value="Genomic_DNA"/>
</dbReference>
<evidence type="ECO:0000313" key="4">
    <source>
        <dbReference type="Proteomes" id="UP000256405"/>
    </source>
</evidence>
<dbReference type="Gene3D" id="3.40.630.30">
    <property type="match status" value="1"/>
</dbReference>
<dbReference type="PROSITE" id="PS51186">
    <property type="entry name" value="GNAT"/>
    <property type="match status" value="1"/>
</dbReference>
<evidence type="ECO:0000259" key="2">
    <source>
        <dbReference type="PROSITE" id="PS51186"/>
    </source>
</evidence>
<dbReference type="Pfam" id="PF13508">
    <property type="entry name" value="Acetyltransf_7"/>
    <property type="match status" value="1"/>
</dbReference>
<reference evidence="3 4" key="1">
    <citation type="submission" date="2018-08" db="EMBL/GenBank/DDBJ databases">
        <title>Genomic Encyclopedia of Archaeal and Bacterial Type Strains, Phase II (KMG-II): from individual species to whole genera.</title>
        <authorList>
            <person name="Goeker M."/>
        </authorList>
    </citation>
    <scope>NUCLEOTIDE SEQUENCE [LARGE SCALE GENOMIC DNA]</scope>
    <source>
        <strain evidence="3 4">DSM 15986</strain>
    </source>
</reference>
<dbReference type="Proteomes" id="UP000256405">
    <property type="component" value="Unassembled WGS sequence"/>
</dbReference>
<dbReference type="CDD" id="cd04301">
    <property type="entry name" value="NAT_SF"/>
    <property type="match status" value="1"/>
</dbReference>
<feature type="domain" description="N-acetyltransferase" evidence="2">
    <location>
        <begin position="72"/>
        <end position="207"/>
    </location>
</feature>
<gene>
    <name evidence="3" type="ORF">C8N25_12718</name>
</gene>
<comment type="caution">
    <text evidence="3">The sequence shown here is derived from an EMBL/GenBank/DDBJ whole genome shotgun (WGS) entry which is preliminary data.</text>
</comment>
<keyword evidence="3" id="KW-0687">Ribonucleoprotein</keyword>
<dbReference type="InterPro" id="IPR016181">
    <property type="entry name" value="Acyl_CoA_acyltransferase"/>
</dbReference>
<keyword evidence="1" id="KW-0472">Membrane</keyword>
<dbReference type="GO" id="GO:0016747">
    <property type="term" value="F:acyltransferase activity, transferring groups other than amino-acyl groups"/>
    <property type="evidence" value="ECO:0007669"/>
    <property type="project" value="InterPro"/>
</dbReference>
<evidence type="ECO:0000313" key="3">
    <source>
        <dbReference type="EMBL" id="REG81370.1"/>
    </source>
</evidence>
<sequence length="207" mass="23463">MEEEEYLPALNLMLSSMLLTSALFMVFSRETPSGLVDFGRIFPKFLFSLEDLIPDTLNPAPPVIFNYLSFNVMISYEVEKNLSLADFIYLLNDSGLGKRRPMHDQELLNRMLVNSNLVIVAREGLEVLGVLRALTDFSYRTFIADLAVVSKRQGEGIGRGMLQFARTLAPDARLILFSAENALGFYQKLGFHLHERCYQLKVGEKLC</sequence>
<dbReference type="InterPro" id="IPR000182">
    <property type="entry name" value="GNAT_dom"/>
</dbReference>
<keyword evidence="1" id="KW-0812">Transmembrane</keyword>